<keyword evidence="1" id="KW-0472">Membrane</keyword>
<sequence length="273" mass="31561">KLIKSRNFIILSISTILLSLVIGCFILKLKNHSSPLNTSTLVAEQPQTISDYHSAFQSWLRESPIKNGTNTASQIREQLGKTDLTLYDSKGEHHSYTYRKGIFWDTWKIDGKSCNDGYYPQYNTTPPPKPPEEIKIEYYLNNSIYAITEKNLQSGNSVKKTRYFTDGSLEFINEYDLQSGKMVKETHYRSNGPMNYMYEYNTMEQKIKKTVYRPDNTITHIIDYDPQSGNETKFISYRSGGSLEFISEYEPKSGKKITTTYYNQDGSIKEIIK</sequence>
<evidence type="ECO:0000256" key="1">
    <source>
        <dbReference type="SAM" id="Phobius"/>
    </source>
</evidence>
<gene>
    <name evidence="3" type="ORF">HR065_00320</name>
</gene>
<evidence type="ECO:0000259" key="2">
    <source>
        <dbReference type="Pfam" id="PF11178"/>
    </source>
</evidence>
<dbReference type="Pfam" id="PF11178">
    <property type="entry name" value="DUF2963"/>
    <property type="match status" value="2"/>
</dbReference>
<dbReference type="InterPro" id="IPR021348">
    <property type="entry name" value="DUF2963"/>
</dbReference>
<name>A0A851HJA6_9MOLU</name>
<dbReference type="Gene3D" id="3.90.930.1">
    <property type="match status" value="1"/>
</dbReference>
<keyword evidence="4" id="KW-1185">Reference proteome</keyword>
<feature type="transmembrane region" description="Helical" evidence="1">
    <location>
        <begin position="7"/>
        <end position="29"/>
    </location>
</feature>
<keyword evidence="1" id="KW-0812">Transmembrane</keyword>
<accession>A0A851HJA6</accession>
<feature type="domain" description="DUF2963" evidence="2">
    <location>
        <begin position="165"/>
        <end position="210"/>
    </location>
</feature>
<evidence type="ECO:0000313" key="4">
    <source>
        <dbReference type="Proteomes" id="UP000568109"/>
    </source>
</evidence>
<feature type="domain" description="DUF2963" evidence="2">
    <location>
        <begin position="212"/>
        <end position="261"/>
    </location>
</feature>
<organism evidence="3 4">
    <name type="scientific">Candidatus Phytoplasma pruni</name>
    <dbReference type="NCBI Taxonomy" id="479893"/>
    <lineage>
        <taxon>Bacteria</taxon>
        <taxon>Bacillati</taxon>
        <taxon>Mycoplasmatota</taxon>
        <taxon>Mollicutes</taxon>
        <taxon>Acholeplasmatales</taxon>
        <taxon>Acholeplasmataceae</taxon>
        <taxon>Candidatus Phytoplasma</taxon>
        <taxon>16SrIII (X-disease group)</taxon>
    </lineage>
</organism>
<keyword evidence="1" id="KW-1133">Transmembrane helix</keyword>
<dbReference type="AlphaFoldDB" id="A0A851HJA6"/>
<protein>
    <submittedName>
        <fullName evidence="3">DUF2963 domain-containing protein</fullName>
    </submittedName>
</protein>
<feature type="non-terminal residue" evidence="3">
    <location>
        <position position="1"/>
    </location>
</feature>
<dbReference type="EMBL" id="JABUOH010000009">
    <property type="protein sequence ID" value="NWN45529.1"/>
    <property type="molecule type" value="Genomic_DNA"/>
</dbReference>
<evidence type="ECO:0000313" key="3">
    <source>
        <dbReference type="EMBL" id="NWN45529.1"/>
    </source>
</evidence>
<dbReference type="RefSeq" id="WP_178733931.1">
    <property type="nucleotide sequence ID" value="NZ_JABUOH010000009.1"/>
</dbReference>
<proteinExistence type="predicted"/>
<dbReference type="Proteomes" id="UP000568109">
    <property type="component" value="Unassembled WGS sequence"/>
</dbReference>
<comment type="caution">
    <text evidence="3">The sequence shown here is derived from an EMBL/GenBank/DDBJ whole genome shotgun (WGS) entry which is preliminary data.</text>
</comment>
<reference evidence="3 4" key="1">
    <citation type="submission" date="2020-06" db="EMBL/GenBank/DDBJ databases">
        <title>Draft genome sequence of Candidatus Phytoplasma pruni (X-disease group, subgroup 16SrIII-B) strain ChTDIII from Argentina.</title>
        <authorList>
            <person name="Fernandez F.D."/>
            <person name="Zuebert C."/>
            <person name="Huettel B."/>
            <person name="Kube M."/>
            <person name="Conci L.R."/>
        </authorList>
    </citation>
    <scope>NUCLEOTIDE SEQUENCE [LARGE SCALE GENOMIC DNA]</scope>
    <source>
        <strain evidence="3 4">ChTDIII</strain>
    </source>
</reference>